<dbReference type="EMBL" id="CP042305">
    <property type="protein sequence ID" value="QDZ15820.1"/>
    <property type="molecule type" value="Genomic_DNA"/>
</dbReference>
<evidence type="ECO:0000256" key="5">
    <source>
        <dbReference type="PIRSR" id="PIRSR601486-1"/>
    </source>
</evidence>
<dbReference type="InterPro" id="IPR009050">
    <property type="entry name" value="Globin-like_sf"/>
</dbReference>
<keyword evidence="2 5" id="KW-0349">Heme</keyword>
<feature type="compositionally biased region" description="Basic residues" evidence="6">
    <location>
        <begin position="147"/>
        <end position="165"/>
    </location>
</feature>
<feature type="compositionally biased region" description="Basic residues" evidence="6">
    <location>
        <begin position="21"/>
        <end position="30"/>
    </location>
</feature>
<keyword evidence="4 5" id="KW-0408">Iron</keyword>
<evidence type="ECO:0000313" key="7">
    <source>
        <dbReference type="EMBL" id="QDZ15820.1"/>
    </source>
</evidence>
<dbReference type="InterPro" id="IPR012292">
    <property type="entry name" value="Globin/Proto"/>
</dbReference>
<feature type="compositionally biased region" description="Pro residues" evidence="6">
    <location>
        <begin position="67"/>
        <end position="80"/>
    </location>
</feature>
<dbReference type="Gene3D" id="1.10.490.10">
    <property type="entry name" value="Globins"/>
    <property type="match status" value="1"/>
</dbReference>
<protein>
    <submittedName>
        <fullName evidence="7">Group 1 truncated hemoglobin</fullName>
    </submittedName>
</protein>
<dbReference type="AlphaFoldDB" id="A0A5B8M8Q1"/>
<gene>
    <name evidence="7" type="ORF">FPZ11_14525</name>
</gene>
<feature type="binding site" description="distal binding residue" evidence="5">
    <location>
        <position position="231"/>
    </location>
    <ligand>
        <name>heme</name>
        <dbReference type="ChEBI" id="CHEBI:30413"/>
    </ligand>
    <ligandPart>
        <name>Fe</name>
        <dbReference type="ChEBI" id="CHEBI:18248"/>
    </ligandPart>
</feature>
<dbReference type="CDD" id="cd00454">
    <property type="entry name" value="TrHb1_N"/>
    <property type="match status" value="1"/>
</dbReference>
<evidence type="ECO:0000256" key="1">
    <source>
        <dbReference type="ARBA" id="ARBA00022448"/>
    </source>
</evidence>
<dbReference type="Pfam" id="PF01152">
    <property type="entry name" value="Bac_globin"/>
    <property type="match status" value="1"/>
</dbReference>
<feature type="compositionally biased region" description="Low complexity" evidence="6">
    <location>
        <begin position="39"/>
        <end position="48"/>
    </location>
</feature>
<name>A0A5B8M8Q1_9MICO</name>
<dbReference type="SUPFAM" id="SSF46458">
    <property type="entry name" value="Globin-like"/>
    <property type="match status" value="1"/>
</dbReference>
<feature type="binding site" description="distal binding residue" evidence="5">
    <location>
        <position position="255"/>
    </location>
    <ligand>
        <name>heme</name>
        <dbReference type="ChEBI" id="CHEBI:30413"/>
    </ligand>
    <ligandPart>
        <name>Fe</name>
        <dbReference type="ChEBI" id="CHEBI:18248"/>
    </ligandPart>
</feature>
<keyword evidence="1" id="KW-0813">Transport</keyword>
<feature type="region of interest" description="Disordered" evidence="6">
    <location>
        <begin position="1"/>
        <end position="173"/>
    </location>
</feature>
<organism evidence="7 8">
    <name type="scientific">Humibacter ginsenosidimutans</name>
    <dbReference type="NCBI Taxonomy" id="2599293"/>
    <lineage>
        <taxon>Bacteria</taxon>
        <taxon>Bacillati</taxon>
        <taxon>Actinomycetota</taxon>
        <taxon>Actinomycetes</taxon>
        <taxon>Micrococcales</taxon>
        <taxon>Microbacteriaceae</taxon>
        <taxon>Humibacter</taxon>
    </lineage>
</organism>
<accession>A0A5B8M8Q1</accession>
<evidence type="ECO:0000313" key="8">
    <source>
        <dbReference type="Proteomes" id="UP000320216"/>
    </source>
</evidence>
<dbReference type="GO" id="GO:0046872">
    <property type="term" value="F:metal ion binding"/>
    <property type="evidence" value="ECO:0007669"/>
    <property type="project" value="UniProtKB-KW"/>
</dbReference>
<keyword evidence="3 5" id="KW-0479">Metal-binding</keyword>
<sequence>MRSRAAPSFCSAALSASPTKRSPRPSRIRRTWSIPPGPSIGRSSSEPSTLRTRSRGSQVRRALYPIRIPPPRPCHEPPNTPRLRRSRPTISAPRARHPPTMLFARASSHVWPPRRRTRFSSRSNASWDDSAPRPPKGFSGKPPAPRMRTRRMTTRSRQKRLRRARGSPGRTHERDWDIEMTDTSTSATLYQRLGEGAGIAAVVDTLYRLIMEDANLAPYFASTRLVEQKRHMALFLAAATGGPNGYKGLDLDAAHAGRGITDADFDRVIGHAATALGEAGVDSETINAVAGALMPLRAQVVTAPSGR</sequence>
<evidence type="ECO:0000256" key="2">
    <source>
        <dbReference type="ARBA" id="ARBA00022617"/>
    </source>
</evidence>
<proteinExistence type="predicted"/>
<keyword evidence="8" id="KW-1185">Reference proteome</keyword>
<dbReference type="InterPro" id="IPR001486">
    <property type="entry name" value="Hemoglobin_trunc"/>
</dbReference>
<dbReference type="GO" id="GO:0020037">
    <property type="term" value="F:heme binding"/>
    <property type="evidence" value="ECO:0007669"/>
    <property type="project" value="InterPro"/>
</dbReference>
<evidence type="ECO:0000256" key="3">
    <source>
        <dbReference type="ARBA" id="ARBA00022723"/>
    </source>
</evidence>
<reference evidence="7 8" key="1">
    <citation type="submission" date="2019-07" db="EMBL/GenBank/DDBJ databases">
        <title>Full genome sequence of Humibacter sp. WJ7-1.</title>
        <authorList>
            <person name="Im W.-T."/>
        </authorList>
    </citation>
    <scope>NUCLEOTIDE SEQUENCE [LARGE SCALE GENOMIC DNA]</scope>
    <source>
        <strain evidence="7 8">WJ7-1</strain>
    </source>
</reference>
<dbReference type="Proteomes" id="UP000320216">
    <property type="component" value="Chromosome"/>
</dbReference>
<dbReference type="KEGG" id="huw:FPZ11_14525"/>
<dbReference type="GO" id="GO:0019825">
    <property type="term" value="F:oxygen binding"/>
    <property type="evidence" value="ECO:0007669"/>
    <property type="project" value="InterPro"/>
</dbReference>
<evidence type="ECO:0000256" key="4">
    <source>
        <dbReference type="ARBA" id="ARBA00023004"/>
    </source>
</evidence>
<dbReference type="OrthoDB" id="9798157at2"/>
<evidence type="ECO:0000256" key="6">
    <source>
        <dbReference type="SAM" id="MobiDB-lite"/>
    </source>
</evidence>